<dbReference type="EMBL" id="SDWV01000022">
    <property type="protein sequence ID" value="RYC05675.1"/>
    <property type="molecule type" value="Genomic_DNA"/>
</dbReference>
<feature type="domain" description="Helicase ATP-binding" evidence="5">
    <location>
        <begin position="280"/>
        <end position="449"/>
    </location>
</feature>
<feature type="domain" description="Helicase C-terminal" evidence="6">
    <location>
        <begin position="656"/>
        <end position="805"/>
    </location>
</feature>
<keyword evidence="2" id="KW-0378">Hydrolase</keyword>
<keyword evidence="3" id="KW-0347">Helicase</keyword>
<dbReference type="PANTHER" id="PTHR45766">
    <property type="entry name" value="DNA ANNEALING HELICASE AND ENDONUCLEASE ZRANB3 FAMILY MEMBER"/>
    <property type="match status" value="1"/>
</dbReference>
<dbReference type="CDD" id="cd18793">
    <property type="entry name" value="SF2_C_SNF"/>
    <property type="match status" value="1"/>
</dbReference>
<dbReference type="InterPro" id="IPR014001">
    <property type="entry name" value="Helicase_ATP-bd"/>
</dbReference>
<evidence type="ECO:0000259" key="6">
    <source>
        <dbReference type="PROSITE" id="PS51194"/>
    </source>
</evidence>
<dbReference type="Pfam" id="PF00176">
    <property type="entry name" value="SNF2-rel_dom"/>
    <property type="match status" value="1"/>
</dbReference>
<evidence type="ECO:0000256" key="1">
    <source>
        <dbReference type="ARBA" id="ARBA00022741"/>
    </source>
</evidence>
<dbReference type="GO" id="GO:0005524">
    <property type="term" value="F:ATP binding"/>
    <property type="evidence" value="ECO:0007669"/>
    <property type="project" value="UniProtKB-KW"/>
</dbReference>
<evidence type="ECO:0000256" key="2">
    <source>
        <dbReference type="ARBA" id="ARBA00022801"/>
    </source>
</evidence>
<accession>A0A4Q2SJE0</accession>
<evidence type="ECO:0008006" key="9">
    <source>
        <dbReference type="Google" id="ProtNLM"/>
    </source>
</evidence>
<dbReference type="PANTHER" id="PTHR45766:SF6">
    <property type="entry name" value="SWI_SNF-RELATED MATRIX-ASSOCIATED ACTIN-DEPENDENT REGULATOR OF CHROMATIN SUBFAMILY A-LIKE PROTEIN 1"/>
    <property type="match status" value="1"/>
</dbReference>
<dbReference type="InterPro" id="IPR000330">
    <property type="entry name" value="SNF2_N"/>
</dbReference>
<evidence type="ECO:0000313" key="7">
    <source>
        <dbReference type="EMBL" id="RYC05675.1"/>
    </source>
</evidence>
<evidence type="ECO:0000313" key="8">
    <source>
        <dbReference type="Proteomes" id="UP000291101"/>
    </source>
</evidence>
<comment type="caution">
    <text evidence="7">The sequence shown here is derived from an EMBL/GenBank/DDBJ whole genome shotgun (WGS) entry which is preliminary data.</text>
</comment>
<dbReference type="CDD" id="cd18011">
    <property type="entry name" value="DEXDc_RapA"/>
    <property type="match status" value="1"/>
</dbReference>
<protein>
    <recommendedName>
        <fullName evidence="9">DEAD/DEAH box helicase</fullName>
    </recommendedName>
</protein>
<dbReference type="OrthoDB" id="9814088at2"/>
<dbReference type="InterPro" id="IPR027417">
    <property type="entry name" value="P-loop_NTPase"/>
</dbReference>
<dbReference type="InterPro" id="IPR001650">
    <property type="entry name" value="Helicase_C-like"/>
</dbReference>
<dbReference type="Proteomes" id="UP000291101">
    <property type="component" value="Unassembled WGS sequence"/>
</dbReference>
<gene>
    <name evidence="7" type="ORF">EUA94_18170</name>
</gene>
<dbReference type="SMART" id="SM00490">
    <property type="entry name" value="HELICc"/>
    <property type="match status" value="1"/>
</dbReference>
<dbReference type="PROSITE" id="PS51194">
    <property type="entry name" value="HELICASE_CTER"/>
    <property type="match status" value="1"/>
</dbReference>
<organism evidence="7 8">
    <name type="scientific">Nocardioides zhouii</name>
    <dbReference type="NCBI Taxonomy" id="1168729"/>
    <lineage>
        <taxon>Bacteria</taxon>
        <taxon>Bacillati</taxon>
        <taxon>Actinomycetota</taxon>
        <taxon>Actinomycetes</taxon>
        <taxon>Propionibacteriales</taxon>
        <taxon>Nocardioidaceae</taxon>
        <taxon>Nocardioides</taxon>
    </lineage>
</organism>
<dbReference type="SUPFAM" id="SSF52540">
    <property type="entry name" value="P-loop containing nucleoside triphosphate hydrolases"/>
    <property type="match status" value="2"/>
</dbReference>
<evidence type="ECO:0000256" key="3">
    <source>
        <dbReference type="ARBA" id="ARBA00022806"/>
    </source>
</evidence>
<keyword evidence="1" id="KW-0547">Nucleotide-binding</keyword>
<dbReference type="Gene3D" id="3.40.50.10810">
    <property type="entry name" value="Tandem AAA-ATPase domain"/>
    <property type="match status" value="1"/>
</dbReference>
<proteinExistence type="predicted"/>
<evidence type="ECO:0000259" key="5">
    <source>
        <dbReference type="PROSITE" id="PS51192"/>
    </source>
</evidence>
<dbReference type="AlphaFoldDB" id="A0A4Q2SJE0"/>
<sequence length="1166" mass="129476">MSANGQRRPGRSFDRRLSDVRLSMLRARLIDGRHVVNGGNLASESAKGGSVGAPVRDQLRHSHGYHPVTTDLAGVLETGLFDQLLVFGSGLPDVIDHVVEARLVTGLPVQLPQGIYWFDGVEPSLALLVTSGSPAGPSLSVPAEAVPPGSALDNALAWADQSWDGASAVPRPLFAVGSEVVVSSTGHDGIVREGRMYVGGGWNYRVFAGGSTARCDEGAISARPMEDRASAWVETKPVSPRRFSATLTRAKLTGRFTDTVFSFRATRTIFRPYQFKPVQKLLNTGTLRLLIADEVGLGKTIEAGLVWTEMEARRQANRVLVVCPSALVTKWKREMEERFGFDLVELDGDGLRDMLDRVESGRLPLRATYVCSIERLRMWDGIERATELNLNFDLAIVDEAHSFRNSDTRSYELGEHLSTWAEAMVMLSATPVNLRNRDLFNLLSVLVPGEFEDLESLEERLAPNRVLNRITKSMLDPDATNTQRRAWLDELASDVFGSILTLRPDYALLRELLAKDALDPTDAVQIKRICSELHGLSAEVTRTRKVEVQEFKAMREPHHVQALFNDSEAAFYNAFRGWCIERADVTGSPLHFAMQMPLRLAGSCLPEAARSVLGWGRQRAVDLEVDDGIETKTASRDVAPGPELVRLARSLATDTKFDQFQIAIEDLVRQGKRVLVFTHSRRTLRYLESRLRGDARVVALHGDVVRRKRDEVMAAFRGGAYDVLLATRVASEGLDFEFCSAVVNYDLPWNPMEVEQRIGRIDRIGQTEEKLAILNFHTPGTIESDIIERVMDRIGVFEHAIGELEPILDSGWKSVQDILFDFSLSPEQREQRSREAILALEEQALALAEVEAAAPTLVSSDGAEIEGLEQDLLASGRYVGQDELALLVQDWAETFSGQVEREPQVLRLRGNDEMAEHVQALVRTHERLSTEVTELTTAFRSGMTMTYSLDQELSRVSGLPLLTATHPAVRAAVGTPGYRQGRYSLLRMTPAIAGVPVGKYLSLLAVADWDGIRELHEVWTATVDLASLSDAGPDVGLAVMKELARGTLVAGPHRDYGNLEEAVEMATFNLEVRIGERRRELMAENEAFVATRRQSFAQVHERRVRSLRVTLATHQERGNTRAIPLTEARIRKQERRFAEQLAKLDVSSQPQLKTQDLAVCVIEVNE</sequence>
<keyword evidence="4" id="KW-0067">ATP-binding</keyword>
<dbReference type="Gene3D" id="3.40.50.300">
    <property type="entry name" value="P-loop containing nucleotide triphosphate hydrolases"/>
    <property type="match status" value="1"/>
</dbReference>
<dbReference type="SMART" id="SM00487">
    <property type="entry name" value="DEXDc"/>
    <property type="match status" value="1"/>
</dbReference>
<name>A0A4Q2SJE0_9ACTN</name>
<dbReference type="PROSITE" id="PS51192">
    <property type="entry name" value="HELICASE_ATP_BIND_1"/>
    <property type="match status" value="1"/>
</dbReference>
<dbReference type="GO" id="GO:0004386">
    <property type="term" value="F:helicase activity"/>
    <property type="evidence" value="ECO:0007669"/>
    <property type="project" value="UniProtKB-KW"/>
</dbReference>
<keyword evidence="8" id="KW-1185">Reference proteome</keyword>
<dbReference type="InterPro" id="IPR057342">
    <property type="entry name" value="DEXDc_RapA"/>
</dbReference>
<reference evidence="7 8" key="1">
    <citation type="submission" date="2019-01" db="EMBL/GenBank/DDBJ databases">
        <title>Novel species of Nocardioides.</title>
        <authorList>
            <person name="Liu Q."/>
            <person name="X Y.-H."/>
        </authorList>
    </citation>
    <scope>NUCLEOTIDE SEQUENCE [LARGE SCALE GENOMIC DNA]</scope>
    <source>
        <strain evidence="7 8">HLT2-9</strain>
    </source>
</reference>
<dbReference type="Pfam" id="PF00271">
    <property type="entry name" value="Helicase_C"/>
    <property type="match status" value="1"/>
</dbReference>
<dbReference type="InterPro" id="IPR049730">
    <property type="entry name" value="SNF2/RAD54-like_C"/>
</dbReference>
<evidence type="ECO:0000256" key="4">
    <source>
        <dbReference type="ARBA" id="ARBA00022840"/>
    </source>
</evidence>
<dbReference type="GO" id="GO:0016787">
    <property type="term" value="F:hydrolase activity"/>
    <property type="evidence" value="ECO:0007669"/>
    <property type="project" value="UniProtKB-KW"/>
</dbReference>
<dbReference type="InterPro" id="IPR038718">
    <property type="entry name" value="SNF2-like_sf"/>
</dbReference>